<evidence type="ECO:0000313" key="2">
    <source>
        <dbReference type="EMBL" id="KPL85239.1"/>
    </source>
</evidence>
<dbReference type="InterPro" id="IPR036390">
    <property type="entry name" value="WH_DNA-bd_sf"/>
</dbReference>
<name>A0A0P6Y6L1_9CHLR</name>
<reference evidence="2 3" key="1">
    <citation type="submission" date="2015-07" db="EMBL/GenBank/DDBJ databases">
        <title>Whole genome sequence of Herpetosiphon geysericola DSM 7119.</title>
        <authorList>
            <person name="Hemp J."/>
            <person name="Ward L.M."/>
            <person name="Pace L.A."/>
            <person name="Fischer W.W."/>
        </authorList>
    </citation>
    <scope>NUCLEOTIDE SEQUENCE [LARGE SCALE GENOMIC DNA]</scope>
    <source>
        <strain evidence="2 3">DSM 7119</strain>
    </source>
</reference>
<proteinExistence type="predicted"/>
<dbReference type="InterPro" id="IPR036388">
    <property type="entry name" value="WH-like_DNA-bd_sf"/>
</dbReference>
<gene>
    <name evidence="2" type="ORF">SE18_16245</name>
</gene>
<keyword evidence="3" id="KW-1185">Reference proteome</keyword>
<dbReference type="Proteomes" id="UP000050277">
    <property type="component" value="Unassembled WGS sequence"/>
</dbReference>
<comment type="caution">
    <text evidence="2">The sequence shown here is derived from an EMBL/GenBank/DDBJ whole genome shotgun (WGS) entry which is preliminary data.</text>
</comment>
<evidence type="ECO:0000313" key="3">
    <source>
        <dbReference type="Proteomes" id="UP000050277"/>
    </source>
</evidence>
<organism evidence="2 3">
    <name type="scientific">Herpetosiphon geysericola</name>
    <dbReference type="NCBI Taxonomy" id="70996"/>
    <lineage>
        <taxon>Bacteria</taxon>
        <taxon>Bacillati</taxon>
        <taxon>Chloroflexota</taxon>
        <taxon>Chloroflexia</taxon>
        <taxon>Herpetosiphonales</taxon>
        <taxon>Herpetosiphonaceae</taxon>
        <taxon>Herpetosiphon</taxon>
    </lineage>
</organism>
<dbReference type="PANTHER" id="PTHR43252:SF2">
    <property type="entry name" value="TRANSCRIPTION REGULATOR, PADR-LIKE FAMILY"/>
    <property type="match status" value="1"/>
</dbReference>
<dbReference type="InterPro" id="IPR005149">
    <property type="entry name" value="Tscrpt_reg_PadR_N"/>
</dbReference>
<dbReference type="SUPFAM" id="SSF46785">
    <property type="entry name" value="Winged helix' DNA-binding domain"/>
    <property type="match status" value="1"/>
</dbReference>
<dbReference type="RefSeq" id="WP_054535517.1">
    <property type="nucleotide sequence ID" value="NZ_LGKP01000025.1"/>
</dbReference>
<dbReference type="OrthoDB" id="9808762at2"/>
<dbReference type="Gene3D" id="1.10.10.10">
    <property type="entry name" value="Winged helix-like DNA-binding domain superfamily/Winged helix DNA-binding domain"/>
    <property type="match status" value="1"/>
</dbReference>
<dbReference type="EMBL" id="LGKP01000025">
    <property type="protein sequence ID" value="KPL85239.1"/>
    <property type="molecule type" value="Genomic_DNA"/>
</dbReference>
<evidence type="ECO:0000259" key="1">
    <source>
        <dbReference type="Pfam" id="PF03551"/>
    </source>
</evidence>
<dbReference type="PANTHER" id="PTHR43252">
    <property type="entry name" value="TRANSCRIPTIONAL REGULATOR YQJI"/>
    <property type="match status" value="1"/>
</dbReference>
<protein>
    <recommendedName>
        <fullName evidence="1">Transcription regulator PadR N-terminal domain-containing protein</fullName>
    </recommendedName>
</protein>
<sequence length="181" mass="20835">MKKLTQAEAAILSLLAEQPRYGYELEQIIQARGMRLWTEIAFSSIYYLLKKLEQAQLVAGETSQGDGRPSRMVYNILPSGRAALQESLQAMLSVPQQRYSSLLLAMANFPLLDLNDIIKALEHYCAELRAQIELVQQRRAEAPTEVWHIQGLFDYSETMIRAEHDWLTKYLLHIRQQLNEA</sequence>
<dbReference type="Pfam" id="PF03551">
    <property type="entry name" value="PadR"/>
    <property type="match status" value="1"/>
</dbReference>
<dbReference type="STRING" id="70996.SE18_16245"/>
<feature type="domain" description="Transcription regulator PadR N-terminal" evidence="1">
    <location>
        <begin position="11"/>
        <end position="86"/>
    </location>
</feature>
<accession>A0A0P6Y6L1</accession>
<dbReference type="AlphaFoldDB" id="A0A0P6Y6L1"/>